<feature type="transmembrane region" description="Helical" evidence="8">
    <location>
        <begin position="276"/>
        <end position="297"/>
    </location>
</feature>
<dbReference type="Proteomes" id="UP000244924">
    <property type="component" value="Unassembled WGS sequence"/>
</dbReference>
<keyword evidence="3" id="KW-0808">Transferase</keyword>
<evidence type="ECO:0000256" key="6">
    <source>
        <dbReference type="ARBA" id="ARBA00023136"/>
    </source>
</evidence>
<keyword evidence="10" id="KW-1185">Reference proteome</keyword>
<gene>
    <name evidence="9" type="ORF">DEA8626_00476</name>
</gene>
<evidence type="ECO:0000256" key="1">
    <source>
        <dbReference type="ARBA" id="ARBA00004651"/>
    </source>
</evidence>
<keyword evidence="6 8" id="KW-0472">Membrane</keyword>
<dbReference type="RefSeq" id="WP_181366331.1">
    <property type="nucleotide sequence ID" value="NZ_OMOQ01000001.1"/>
</dbReference>
<feature type="transmembrane region" description="Helical" evidence="8">
    <location>
        <begin position="251"/>
        <end position="269"/>
    </location>
</feature>
<feature type="transmembrane region" description="Helical" evidence="8">
    <location>
        <begin position="95"/>
        <end position="119"/>
    </location>
</feature>
<feature type="transmembrane region" description="Helical" evidence="8">
    <location>
        <begin position="317"/>
        <end position="341"/>
    </location>
</feature>
<evidence type="ECO:0000313" key="10">
    <source>
        <dbReference type="Proteomes" id="UP000244924"/>
    </source>
</evidence>
<proteinExistence type="inferred from homology"/>
<evidence type="ECO:0000256" key="5">
    <source>
        <dbReference type="ARBA" id="ARBA00022989"/>
    </source>
</evidence>
<dbReference type="GO" id="GO:0016758">
    <property type="term" value="F:hexosyltransferase activity"/>
    <property type="evidence" value="ECO:0007669"/>
    <property type="project" value="InterPro"/>
</dbReference>
<evidence type="ECO:0000256" key="7">
    <source>
        <dbReference type="ARBA" id="ARBA00024033"/>
    </source>
</evidence>
<dbReference type="Pfam" id="PF09594">
    <property type="entry name" value="GT87"/>
    <property type="match status" value="1"/>
</dbReference>
<organism evidence="9 10">
    <name type="scientific">Albidovulum aquaemixtae</name>
    <dbReference type="NCBI Taxonomy" id="1542388"/>
    <lineage>
        <taxon>Bacteria</taxon>
        <taxon>Pseudomonadati</taxon>
        <taxon>Pseudomonadota</taxon>
        <taxon>Alphaproteobacteria</taxon>
        <taxon>Rhodobacterales</taxon>
        <taxon>Paracoccaceae</taxon>
        <taxon>Albidovulum</taxon>
    </lineage>
</organism>
<evidence type="ECO:0000256" key="3">
    <source>
        <dbReference type="ARBA" id="ARBA00022679"/>
    </source>
</evidence>
<evidence type="ECO:0000256" key="4">
    <source>
        <dbReference type="ARBA" id="ARBA00022692"/>
    </source>
</evidence>
<comment type="similarity">
    <text evidence="7">Belongs to the glycosyltransferase 87 family.</text>
</comment>
<sequence length="402" mass="42339">MEQLAVLVLTWLSVVSLALVAVMAIERAGDPGYDFRYFWLAGKLWADGVSPYGPIFAEAGARLITEGHIPEIWPYPPNLWMPAIGLSPFSLNTAWHIWLVFELAALLAASAVLALGLPASMIPGAALRPRLARLALFCLHLMLVAALEATHLAVYVGQSALFVYLGTAMLVAGLARSWRGLAVAGLVLVFMKPQVGAAVAIGLIMSGRAGFRILLTAALVSVLLIVPPMMVKGAVVLDWLGTLGDYDGVTLANMAVAMTGIRHLVWIFGQIDIGNIPAMGITLAVGVAVALRVRAAWPREGADAGRVASDLVVAEILVLLAFAPLHMYDFVLFGIGVLAVIGPQGPRLAAAVLAAAVFVKPTDIFVALSGVHPSSFFPGSTFTTVGALILLLVVLTRRSTAD</sequence>
<dbReference type="AlphaFoldDB" id="A0A2R8B329"/>
<comment type="subcellular location">
    <subcellularLocation>
        <location evidence="1">Cell membrane</location>
        <topology evidence="1">Multi-pass membrane protein</topology>
    </subcellularLocation>
</comment>
<keyword evidence="2" id="KW-1003">Cell membrane</keyword>
<dbReference type="InterPro" id="IPR018584">
    <property type="entry name" value="GT87"/>
</dbReference>
<evidence type="ECO:0008006" key="11">
    <source>
        <dbReference type="Google" id="ProtNLM"/>
    </source>
</evidence>
<dbReference type="GO" id="GO:0005886">
    <property type="term" value="C:plasma membrane"/>
    <property type="evidence" value="ECO:0007669"/>
    <property type="project" value="UniProtKB-SubCell"/>
</dbReference>
<feature type="transmembrane region" description="Helical" evidence="8">
    <location>
        <begin position="376"/>
        <end position="395"/>
    </location>
</feature>
<evidence type="ECO:0000256" key="2">
    <source>
        <dbReference type="ARBA" id="ARBA00022475"/>
    </source>
</evidence>
<evidence type="ECO:0000256" key="8">
    <source>
        <dbReference type="SAM" id="Phobius"/>
    </source>
</evidence>
<keyword evidence="4 8" id="KW-0812">Transmembrane</keyword>
<evidence type="ECO:0000313" key="9">
    <source>
        <dbReference type="EMBL" id="SPH16962.1"/>
    </source>
</evidence>
<accession>A0A2R8B329</accession>
<protein>
    <recommendedName>
        <fullName evidence="11">DUF2029 domain-containing protein</fullName>
    </recommendedName>
</protein>
<name>A0A2R8B329_9RHOB</name>
<keyword evidence="5 8" id="KW-1133">Transmembrane helix</keyword>
<dbReference type="EMBL" id="OMOQ01000001">
    <property type="protein sequence ID" value="SPH16962.1"/>
    <property type="molecule type" value="Genomic_DNA"/>
</dbReference>
<reference evidence="9 10" key="1">
    <citation type="submission" date="2018-03" db="EMBL/GenBank/DDBJ databases">
        <authorList>
            <person name="Keele B.F."/>
        </authorList>
    </citation>
    <scope>NUCLEOTIDE SEQUENCE [LARGE SCALE GENOMIC DNA]</scope>
    <source>
        <strain evidence="9 10">CECT 8626</strain>
    </source>
</reference>
<feature type="transmembrane region" description="Helical" evidence="8">
    <location>
        <begin position="131"/>
        <end position="156"/>
    </location>
</feature>
<feature type="transmembrane region" description="Helical" evidence="8">
    <location>
        <begin position="211"/>
        <end position="231"/>
    </location>
</feature>
<feature type="transmembrane region" description="Helical" evidence="8">
    <location>
        <begin position="348"/>
        <end position="370"/>
    </location>
</feature>